<gene>
    <name evidence="1" type="ORF">FB566_4692</name>
</gene>
<sequence length="79" mass="8899">MTDRRYLLVFSDRETAESVAEEVADRFGSLGADQRVIRETLAGEDDDEDAQWLVSVSARLDRSALADLADDYEGWLETD</sequence>
<protein>
    <submittedName>
        <fullName evidence="1">Uncharacterized protein</fullName>
    </submittedName>
</protein>
<dbReference type="OrthoDB" id="3731485at2"/>
<name>A0A543B2P7_9ACTN</name>
<dbReference type="Proteomes" id="UP000317043">
    <property type="component" value="Unassembled WGS sequence"/>
</dbReference>
<accession>A0A543B2P7</accession>
<keyword evidence="2" id="KW-1185">Reference proteome</keyword>
<dbReference type="AlphaFoldDB" id="A0A543B2P7"/>
<dbReference type="EMBL" id="VFOW01000001">
    <property type="protein sequence ID" value="TQL79091.1"/>
    <property type="molecule type" value="Genomic_DNA"/>
</dbReference>
<dbReference type="RefSeq" id="WP_142044136.1">
    <property type="nucleotide sequence ID" value="NZ_JBHTGS010000002.1"/>
</dbReference>
<organism evidence="1 2">
    <name type="scientific">Stackebrandtia endophytica</name>
    <dbReference type="NCBI Taxonomy" id="1496996"/>
    <lineage>
        <taxon>Bacteria</taxon>
        <taxon>Bacillati</taxon>
        <taxon>Actinomycetota</taxon>
        <taxon>Actinomycetes</taxon>
        <taxon>Glycomycetales</taxon>
        <taxon>Glycomycetaceae</taxon>
        <taxon>Stackebrandtia</taxon>
    </lineage>
</organism>
<proteinExistence type="predicted"/>
<evidence type="ECO:0000313" key="2">
    <source>
        <dbReference type="Proteomes" id="UP000317043"/>
    </source>
</evidence>
<reference evidence="1 2" key="1">
    <citation type="submission" date="2019-06" db="EMBL/GenBank/DDBJ databases">
        <title>Sequencing the genomes of 1000 actinobacteria strains.</title>
        <authorList>
            <person name="Klenk H.-P."/>
        </authorList>
    </citation>
    <scope>NUCLEOTIDE SEQUENCE [LARGE SCALE GENOMIC DNA]</scope>
    <source>
        <strain evidence="1 2">DSM 45928</strain>
    </source>
</reference>
<dbReference type="InParanoid" id="A0A543B2P7"/>
<comment type="caution">
    <text evidence="1">The sequence shown here is derived from an EMBL/GenBank/DDBJ whole genome shotgun (WGS) entry which is preliminary data.</text>
</comment>
<evidence type="ECO:0000313" key="1">
    <source>
        <dbReference type="EMBL" id="TQL79091.1"/>
    </source>
</evidence>